<organism evidence="1 2">
    <name type="scientific">Ancylobacter oerskovii</name>
    <dbReference type="NCBI Taxonomy" id="459519"/>
    <lineage>
        <taxon>Bacteria</taxon>
        <taxon>Pseudomonadati</taxon>
        <taxon>Pseudomonadota</taxon>
        <taxon>Alphaproteobacteria</taxon>
        <taxon>Hyphomicrobiales</taxon>
        <taxon>Xanthobacteraceae</taxon>
        <taxon>Ancylobacter</taxon>
    </lineage>
</organism>
<evidence type="ECO:0000313" key="2">
    <source>
        <dbReference type="Proteomes" id="UP001597299"/>
    </source>
</evidence>
<accession>A0ABW4Z475</accession>
<dbReference type="GO" id="GO:0006508">
    <property type="term" value="P:proteolysis"/>
    <property type="evidence" value="ECO:0007669"/>
    <property type="project" value="UniProtKB-KW"/>
</dbReference>
<evidence type="ECO:0000313" key="1">
    <source>
        <dbReference type="EMBL" id="MFD2143411.1"/>
    </source>
</evidence>
<comment type="caution">
    <text evidence="1">The sequence shown here is derived from an EMBL/GenBank/DDBJ whole genome shotgun (WGS) entry which is preliminary data.</text>
</comment>
<protein>
    <submittedName>
        <fullName evidence="1">Prohead protease/major capsid protein fusion protein</fullName>
        <ecNumber evidence="1">3.4.-.-</ecNumber>
    </submittedName>
</protein>
<dbReference type="GO" id="GO:0008233">
    <property type="term" value="F:peptidase activity"/>
    <property type="evidence" value="ECO:0007669"/>
    <property type="project" value="UniProtKB-KW"/>
</dbReference>
<dbReference type="Pfam" id="PF25209">
    <property type="entry name" value="Phage_capsid_4"/>
    <property type="match status" value="1"/>
</dbReference>
<keyword evidence="1" id="KW-0378">Hydrolase</keyword>
<keyword evidence="2" id="KW-1185">Reference proteome</keyword>
<reference evidence="2" key="1">
    <citation type="journal article" date="2019" name="Int. J. Syst. Evol. Microbiol.">
        <title>The Global Catalogue of Microorganisms (GCM) 10K type strain sequencing project: providing services to taxonomists for standard genome sequencing and annotation.</title>
        <authorList>
            <consortium name="The Broad Institute Genomics Platform"/>
            <consortium name="The Broad Institute Genome Sequencing Center for Infectious Disease"/>
            <person name="Wu L."/>
            <person name="Ma J."/>
        </authorList>
    </citation>
    <scope>NUCLEOTIDE SEQUENCE [LARGE SCALE GENOMIC DNA]</scope>
    <source>
        <strain evidence="2">CCM 7435</strain>
    </source>
</reference>
<dbReference type="RefSeq" id="WP_213355504.1">
    <property type="nucleotide sequence ID" value="NZ_JAHBGB010000044.1"/>
</dbReference>
<sequence>MPDELLIRRAPLTASSWNPDERTLEVIFSTGAGVERMDARGTFLERLDLDQDWSAFIGAPVLNAHKRGDVTDVLGHVVKAWTVSASEARAIIKLSRRPDVETVVQDVRDGHLRGVSVGYAVAEWREGAEGGKRTKTATRWTPAELSIVPVAADPGATIRSENPMPENITTPNPQQTTALAPVATRAAENQEIRAIAGLVGLDQAWIDGQIDTGATADAARAAAFEALRSRAPAPIVTARASIGTDHADPLAIRSAMADALAHRLAPGAVKLEGRAAEFRGVRLLHMVGDLAHARGERINLRDQNALMERAVGAHSTSDFPLLLADATNKALLAQYQIAAPTYRKWAAPRQFGDFRDHSFLRVGDFPAFKPIAENGEVTYGTLSENREKVRAKEYGTGISVGRQLLINDDLSALADFSSMIAQRAAADKNQLAYAVLSANAVLSDNVALFHADHGNLAATPAAITATSIGAAVAALRGQTSLDGLALNLQPAFLVVGRAKEVEARQILAAITPSKTTDVNVWAGFAELIVDANIPANEWYLLAAPGAAPTVVYGYVSGAEGPQVRTEIDFDTRAVKVAAGLDFGVGAIDFRGAYKNEGL</sequence>
<dbReference type="Proteomes" id="UP001597299">
    <property type="component" value="Unassembled WGS sequence"/>
</dbReference>
<dbReference type="NCBIfam" id="NF045541">
    <property type="entry name" value="scaf_prot_MCP2"/>
    <property type="match status" value="1"/>
</dbReference>
<name>A0ABW4Z475_9HYPH</name>
<dbReference type="EC" id="3.4.-.-" evidence="1"/>
<dbReference type="EMBL" id="JBHUHD010000001">
    <property type="protein sequence ID" value="MFD2143411.1"/>
    <property type="molecule type" value="Genomic_DNA"/>
</dbReference>
<keyword evidence="1" id="KW-0645">Protease</keyword>
<gene>
    <name evidence="1" type="ORF">ACFSNC_23640</name>
</gene>
<proteinExistence type="predicted"/>